<keyword evidence="1" id="KW-0812">Transmembrane</keyword>
<dbReference type="Proteomes" id="UP000054770">
    <property type="component" value="Unassembled WGS sequence"/>
</dbReference>
<dbReference type="EMBL" id="FCON02000014">
    <property type="protein sequence ID" value="SAL40769.1"/>
    <property type="molecule type" value="Genomic_DNA"/>
</dbReference>
<organism evidence="2 3">
    <name type="scientific">Caballeronia choica</name>
    <dbReference type="NCBI Taxonomy" id="326476"/>
    <lineage>
        <taxon>Bacteria</taxon>
        <taxon>Pseudomonadati</taxon>
        <taxon>Pseudomonadota</taxon>
        <taxon>Betaproteobacteria</taxon>
        <taxon>Burkholderiales</taxon>
        <taxon>Burkholderiaceae</taxon>
        <taxon>Caballeronia</taxon>
    </lineage>
</organism>
<keyword evidence="3" id="KW-1185">Reference proteome</keyword>
<dbReference type="OrthoDB" id="6548186at2"/>
<reference evidence="2" key="1">
    <citation type="submission" date="2016-01" db="EMBL/GenBank/DDBJ databases">
        <authorList>
            <person name="Peeters C."/>
        </authorList>
    </citation>
    <scope>NUCLEOTIDE SEQUENCE [LARGE SCALE GENOMIC DNA]</scope>
    <source>
        <strain evidence="2">LMG 22940</strain>
    </source>
</reference>
<evidence type="ECO:0000313" key="3">
    <source>
        <dbReference type="Proteomes" id="UP000054770"/>
    </source>
</evidence>
<name>A0A158H9W0_9BURK</name>
<dbReference type="AlphaFoldDB" id="A0A158H9W0"/>
<sequence>MELAERVTSLERELPAMKTDIAVVKSNYASKADLSDARNAIIVWVVSAVFMAQLLPVFLKRFGL</sequence>
<proteinExistence type="predicted"/>
<accession>A0A158H9W0</accession>
<gene>
    <name evidence="2" type="ORF">AWB68_01780</name>
</gene>
<comment type="caution">
    <text evidence="2">The sequence shown here is derived from an EMBL/GenBank/DDBJ whole genome shotgun (WGS) entry which is preliminary data.</text>
</comment>
<keyword evidence="1" id="KW-1133">Transmembrane helix</keyword>
<dbReference type="RefSeq" id="WP_125482904.1">
    <property type="nucleotide sequence ID" value="NZ_FCON02000014.1"/>
</dbReference>
<evidence type="ECO:0000313" key="2">
    <source>
        <dbReference type="EMBL" id="SAL40769.1"/>
    </source>
</evidence>
<feature type="transmembrane region" description="Helical" evidence="1">
    <location>
        <begin position="41"/>
        <end position="59"/>
    </location>
</feature>
<protein>
    <submittedName>
        <fullName evidence="2">Uncharacterized protein</fullName>
    </submittedName>
</protein>
<keyword evidence="1" id="KW-0472">Membrane</keyword>
<evidence type="ECO:0000256" key="1">
    <source>
        <dbReference type="SAM" id="Phobius"/>
    </source>
</evidence>